<dbReference type="InterPro" id="IPR014031">
    <property type="entry name" value="Ketoacyl_synth_C"/>
</dbReference>
<dbReference type="InterPro" id="IPR032821">
    <property type="entry name" value="PKS_assoc"/>
</dbReference>
<organism evidence="8 10">
    <name type="scientific">Lysinibacillus sphaericus</name>
    <name type="common">Bacillus sphaericus</name>
    <dbReference type="NCBI Taxonomy" id="1421"/>
    <lineage>
        <taxon>Bacteria</taxon>
        <taxon>Bacillati</taxon>
        <taxon>Bacillota</taxon>
        <taxon>Bacilli</taxon>
        <taxon>Bacillales</taxon>
        <taxon>Bacillaceae</taxon>
        <taxon>Lysinibacillus</taxon>
    </lineage>
</organism>
<dbReference type="GO" id="GO:0006633">
    <property type="term" value="P:fatty acid biosynthetic process"/>
    <property type="evidence" value="ECO:0007669"/>
    <property type="project" value="InterPro"/>
</dbReference>
<dbReference type="InterPro" id="IPR050091">
    <property type="entry name" value="PKS_NRPS_Biosynth_Enz"/>
</dbReference>
<dbReference type="SUPFAM" id="SSF53901">
    <property type="entry name" value="Thiolase-like"/>
    <property type="match status" value="1"/>
</dbReference>
<sequence>MNNDIENKYKEALLKAAKKIKELDLELKKSKEENEIAIIGYNCRFPGGANNSSLFWDKLSQGYDAVTNIKPERFPVEAFFSEDRQDKGKMYTRYGSFIDQDIKTFDNVHFEISALEAVSVDPQQKLLLEVSWEAMENAGLNIEEMKGSKTGVFIGIDAVDYVNREMMSGDIKDIGLYSLVGASSHSAAGRISYFYDFKGPAVSLSTACSSSLTAMNMAVDSLKSGQCDVAIVGGINLLLNPEPYVGLSQNSGLSPDGRCKTFDASADGFGRGEGCGIIILKRLSDAKRDNNSIEALVKGIYVGQDGKSNGFFAPNGLAEQRVIAETLKRTGLDVDDIDYIEAHGTGTSLGDFIEAQAICEVFKNRKAPIKVGSVKSNIGHLEAASGMASMIKVLLSLKHKQLLPSIHFKNPNPNIDWDKIQVVDRLSEWESNGKKRRAGISAYGISGTLAHLILEEAEHEENTPQTEKSNLPESMLTISTKNKNVLVKAISQIRDYLSVSTELLSDIAYSTNITRDKHEYRFAIVGNNKEQIIEEIDHVLKNEDSLAYYIGQAESKKKKIAFLFTGQGSIYKDAAREFYENSQAYRETFDLCDNRFKELLGISIKDTLFGANEELLTNALYSQPIIFSLEYALTKIWDSFNIKADYVIGHSVGEYAAACYVGMLSFEDATNMIAMRSRLMVSVTPNGKMVGVLVDELTMKEAILESGCKNVSIAAVNAPKNITVSGLSEEVDMVINQLHKKVRAFVTDLNIPYPYHSTAMEEYKEIYGESLAHVVCNKTPKSIISSVTGKLEDVGTFENKGYWTEHLEKTVHFMKAMQEVDKLGVSTFIEIGGNATLCGLAGQCLQNDNAIFVPSLRKGIGDYKQLLESLKSLYLNGMKIDWNSFYKNYNKKKIILPNYPFERKTLWKNKATSVADTSYVNLEQLLEKQNEQLMLQKQLLENIFK</sequence>
<dbReference type="GO" id="GO:0004312">
    <property type="term" value="F:fatty acid synthase activity"/>
    <property type="evidence" value="ECO:0007669"/>
    <property type="project" value="TreeGrafter"/>
</dbReference>
<dbReference type="Pfam" id="PF02801">
    <property type="entry name" value="Ketoacyl-synt_C"/>
    <property type="match status" value="1"/>
</dbReference>
<evidence type="ECO:0000256" key="1">
    <source>
        <dbReference type="ARBA" id="ARBA00003299"/>
    </source>
</evidence>
<dbReference type="InterPro" id="IPR016035">
    <property type="entry name" value="Acyl_Trfase/lysoPLipase"/>
</dbReference>
<proteinExistence type="predicted"/>
<dbReference type="AlphaFoldDB" id="A0A2S0K3A0"/>
<dbReference type="InterPro" id="IPR001227">
    <property type="entry name" value="Ac_transferase_dom_sf"/>
</dbReference>
<dbReference type="InterPro" id="IPR016036">
    <property type="entry name" value="Malonyl_transacylase_ACP-bd"/>
</dbReference>
<dbReference type="SMART" id="SM00827">
    <property type="entry name" value="PKS_AT"/>
    <property type="match status" value="1"/>
</dbReference>
<dbReference type="SUPFAM" id="SSF52151">
    <property type="entry name" value="FabD/lysophospholipase-like"/>
    <property type="match status" value="1"/>
</dbReference>
<dbReference type="InterPro" id="IPR018201">
    <property type="entry name" value="Ketoacyl_synth_AS"/>
</dbReference>
<dbReference type="PANTHER" id="PTHR43775:SF37">
    <property type="entry name" value="SI:DKEY-61P9.11"/>
    <property type="match status" value="1"/>
</dbReference>
<dbReference type="CDD" id="cd00833">
    <property type="entry name" value="PKS"/>
    <property type="match status" value="1"/>
</dbReference>
<evidence type="ECO:0000313" key="9">
    <source>
        <dbReference type="EMBL" id="SUV16224.1"/>
    </source>
</evidence>
<evidence type="ECO:0000313" key="10">
    <source>
        <dbReference type="Proteomes" id="UP000238825"/>
    </source>
</evidence>
<dbReference type="SMART" id="SM00825">
    <property type="entry name" value="PKS_KS"/>
    <property type="match status" value="1"/>
</dbReference>
<keyword evidence="3" id="KW-0596">Phosphopantetheine</keyword>
<dbReference type="InterPro" id="IPR020841">
    <property type="entry name" value="PKS_Beta-ketoAc_synthase_dom"/>
</dbReference>
<dbReference type="InterPro" id="IPR016039">
    <property type="entry name" value="Thiolase-like"/>
</dbReference>
<dbReference type="Gene3D" id="3.30.70.3290">
    <property type="match status" value="1"/>
</dbReference>
<protein>
    <submittedName>
        <fullName evidence="9">Beta-ketoacyl synthase</fullName>
        <ecNumber evidence="9">2.3.1.41</ecNumber>
    </submittedName>
    <submittedName>
        <fullName evidence="8">Type I polyketide synthase</fullName>
    </submittedName>
</protein>
<dbReference type="Pfam" id="PF00109">
    <property type="entry name" value="ketoacyl-synt"/>
    <property type="match status" value="1"/>
</dbReference>
<dbReference type="Pfam" id="PF16197">
    <property type="entry name" value="KAsynt_C_assoc"/>
    <property type="match status" value="1"/>
</dbReference>
<dbReference type="PROSITE" id="PS52004">
    <property type="entry name" value="KS3_2"/>
    <property type="match status" value="1"/>
</dbReference>
<comment type="function">
    <text evidence="1">Involved in some intermediate steps for the synthesis of the antibiotic polyketide bacillaene which is involved in secondary metabolism.</text>
</comment>
<reference evidence="8 10" key="1">
    <citation type="submission" date="2017-03" db="EMBL/GenBank/DDBJ databases">
        <title>The whole genome sequencing and assembly of Lysinibacillus sphaericus DSM 28T strain.</title>
        <authorList>
            <person name="Lee Y.-J."/>
            <person name="Yi H."/>
            <person name="Bahn Y.-S."/>
            <person name="Kim J.F."/>
            <person name="Lee D.-W."/>
        </authorList>
    </citation>
    <scope>NUCLEOTIDE SEQUENCE [LARGE SCALE GENOMIC DNA]</scope>
    <source>
        <strain evidence="8 10">DSM 28</strain>
    </source>
</reference>
<dbReference type="InterPro" id="IPR014043">
    <property type="entry name" value="Acyl_transferase_dom"/>
</dbReference>
<dbReference type="EMBL" id="CP019980">
    <property type="protein sequence ID" value="AVK97847.1"/>
    <property type="molecule type" value="Genomic_DNA"/>
</dbReference>
<evidence type="ECO:0000313" key="8">
    <source>
        <dbReference type="EMBL" id="AVK97847.1"/>
    </source>
</evidence>
<evidence type="ECO:0000313" key="11">
    <source>
        <dbReference type="Proteomes" id="UP000255295"/>
    </source>
</evidence>
<accession>A0A2S0K3A0</accession>
<dbReference type="InterPro" id="IPR014030">
    <property type="entry name" value="Ketoacyl_synth_N"/>
</dbReference>
<evidence type="ECO:0000256" key="3">
    <source>
        <dbReference type="ARBA" id="ARBA00022450"/>
    </source>
</evidence>
<dbReference type="FunFam" id="3.40.47.10:FF:000019">
    <property type="entry name" value="Polyketide synthase type I"/>
    <property type="match status" value="1"/>
</dbReference>
<dbReference type="GO" id="GO:0004315">
    <property type="term" value="F:3-oxoacyl-[acyl-carrier-protein] synthase activity"/>
    <property type="evidence" value="ECO:0007669"/>
    <property type="project" value="UniProtKB-EC"/>
</dbReference>
<feature type="coiled-coil region" evidence="6">
    <location>
        <begin position="2"/>
        <end position="33"/>
    </location>
</feature>
<dbReference type="SUPFAM" id="SSF55048">
    <property type="entry name" value="Probable ACP-binding domain of malonyl-CoA ACP transacylase"/>
    <property type="match status" value="1"/>
</dbReference>
<keyword evidence="9" id="KW-0012">Acyltransferase</keyword>
<dbReference type="GeneID" id="48277888"/>
<evidence type="ECO:0000256" key="6">
    <source>
        <dbReference type="SAM" id="Coils"/>
    </source>
</evidence>
<keyword evidence="4" id="KW-0597">Phosphoprotein</keyword>
<dbReference type="EC" id="2.3.1.41" evidence="9"/>
<keyword evidence="6" id="KW-0175">Coiled coil</keyword>
<evidence type="ECO:0000256" key="4">
    <source>
        <dbReference type="ARBA" id="ARBA00022553"/>
    </source>
</evidence>
<dbReference type="RefSeq" id="WP_024361547.1">
    <property type="nucleotide sequence ID" value="NZ_BJNS01000011.1"/>
</dbReference>
<dbReference type="PROSITE" id="PS00606">
    <property type="entry name" value="KS3_1"/>
    <property type="match status" value="1"/>
</dbReference>
<evidence type="ECO:0000256" key="5">
    <source>
        <dbReference type="ARBA" id="ARBA00022679"/>
    </source>
</evidence>
<evidence type="ECO:0000259" key="7">
    <source>
        <dbReference type="PROSITE" id="PS52004"/>
    </source>
</evidence>
<gene>
    <name evidence="8" type="ORF">LS41612_16945</name>
    <name evidence="9" type="ORF">NCTC10338_01301</name>
</gene>
<dbReference type="Proteomes" id="UP000238825">
    <property type="component" value="Chromosome"/>
</dbReference>
<comment type="pathway">
    <text evidence="2">Antibiotic biosynthesis; bacillaene biosynthesis.</text>
</comment>
<keyword evidence="5 9" id="KW-0808">Transferase</keyword>
<dbReference type="Pfam" id="PF00698">
    <property type="entry name" value="Acyl_transf_1"/>
    <property type="match status" value="1"/>
</dbReference>
<feature type="domain" description="Ketosynthase family 3 (KS3)" evidence="7">
    <location>
        <begin position="33"/>
        <end position="456"/>
    </location>
</feature>
<dbReference type="Gene3D" id="3.40.366.10">
    <property type="entry name" value="Malonyl-Coenzyme A Acyl Carrier Protein, domain 2"/>
    <property type="match status" value="1"/>
</dbReference>
<name>A0A2S0K3A0_LYSSH</name>
<reference evidence="9 11" key="2">
    <citation type="submission" date="2018-06" db="EMBL/GenBank/DDBJ databases">
        <authorList>
            <consortium name="Pathogen Informatics"/>
            <person name="Doyle S."/>
        </authorList>
    </citation>
    <scope>NUCLEOTIDE SEQUENCE [LARGE SCALE GENOMIC DNA]</scope>
    <source>
        <strain evidence="9 11">NCTC10338</strain>
    </source>
</reference>
<evidence type="ECO:0000256" key="2">
    <source>
        <dbReference type="ARBA" id="ARBA00004789"/>
    </source>
</evidence>
<dbReference type="Proteomes" id="UP000255295">
    <property type="component" value="Unassembled WGS sequence"/>
</dbReference>
<dbReference type="PANTHER" id="PTHR43775">
    <property type="entry name" value="FATTY ACID SYNTHASE"/>
    <property type="match status" value="1"/>
</dbReference>
<dbReference type="EMBL" id="UFSZ01000001">
    <property type="protein sequence ID" value="SUV16224.1"/>
    <property type="molecule type" value="Genomic_DNA"/>
</dbReference>
<dbReference type="Gene3D" id="3.40.47.10">
    <property type="match status" value="1"/>
</dbReference>